<accession>A0ABT3T1J4</accession>
<dbReference type="InterPro" id="IPR045010">
    <property type="entry name" value="MDR_fam"/>
</dbReference>
<dbReference type="Proteomes" id="UP001143307">
    <property type="component" value="Unassembled WGS sequence"/>
</dbReference>
<comment type="caution">
    <text evidence="3">The sequence shown here is derived from an EMBL/GenBank/DDBJ whole genome shotgun (WGS) entry which is preliminary data.</text>
</comment>
<evidence type="ECO:0000259" key="2">
    <source>
        <dbReference type="SMART" id="SM00829"/>
    </source>
</evidence>
<proteinExistence type="predicted"/>
<evidence type="ECO:0000256" key="1">
    <source>
        <dbReference type="ARBA" id="ARBA00023002"/>
    </source>
</evidence>
<keyword evidence="4" id="KW-1185">Reference proteome</keyword>
<dbReference type="Pfam" id="PF00107">
    <property type="entry name" value="ADH_zinc_N"/>
    <property type="match status" value="1"/>
</dbReference>
<dbReference type="InterPro" id="IPR036291">
    <property type="entry name" value="NAD(P)-bd_dom_sf"/>
</dbReference>
<reference evidence="3" key="1">
    <citation type="submission" date="2019-02" db="EMBL/GenBank/DDBJ databases">
        <authorList>
            <person name="Li S.-H."/>
        </authorList>
    </citation>
    <scope>NUCLEOTIDE SEQUENCE</scope>
    <source>
        <strain evidence="3">IMCC8485</strain>
    </source>
</reference>
<evidence type="ECO:0000313" key="4">
    <source>
        <dbReference type="Proteomes" id="UP001143307"/>
    </source>
</evidence>
<dbReference type="PANTHER" id="PTHR43205">
    <property type="entry name" value="PROSTAGLANDIN REDUCTASE"/>
    <property type="match status" value="1"/>
</dbReference>
<evidence type="ECO:0000313" key="3">
    <source>
        <dbReference type="EMBL" id="MCX2975389.1"/>
    </source>
</evidence>
<dbReference type="SMART" id="SM00829">
    <property type="entry name" value="PKS_ER"/>
    <property type="match status" value="1"/>
</dbReference>
<dbReference type="InterPro" id="IPR013149">
    <property type="entry name" value="ADH-like_C"/>
</dbReference>
<dbReference type="Gene3D" id="3.40.50.720">
    <property type="entry name" value="NAD(P)-binding Rossmann-like Domain"/>
    <property type="match status" value="1"/>
</dbReference>
<name>A0ABT3T1J4_9GAMM</name>
<dbReference type="SUPFAM" id="SSF51735">
    <property type="entry name" value="NAD(P)-binding Rossmann-fold domains"/>
    <property type="match status" value="1"/>
</dbReference>
<dbReference type="Pfam" id="PF16884">
    <property type="entry name" value="ADH_N_2"/>
    <property type="match status" value="1"/>
</dbReference>
<dbReference type="CDD" id="cd05288">
    <property type="entry name" value="PGDH"/>
    <property type="match status" value="1"/>
</dbReference>
<protein>
    <submittedName>
        <fullName evidence="3">NADP-dependent oxidoreductase</fullName>
    </submittedName>
</protein>
<gene>
    <name evidence="3" type="ORF">EYC87_17550</name>
</gene>
<organism evidence="3 4">
    <name type="scientific">Candidatus Seongchinamella marina</name>
    <dbReference type="NCBI Taxonomy" id="2518990"/>
    <lineage>
        <taxon>Bacteria</taxon>
        <taxon>Pseudomonadati</taxon>
        <taxon>Pseudomonadota</taxon>
        <taxon>Gammaproteobacteria</taxon>
        <taxon>Cellvibrionales</taxon>
        <taxon>Halieaceae</taxon>
        <taxon>Seongchinamella</taxon>
    </lineage>
</organism>
<dbReference type="InterPro" id="IPR020843">
    <property type="entry name" value="ER"/>
</dbReference>
<dbReference type="PANTHER" id="PTHR43205:SF7">
    <property type="entry name" value="PROSTAGLANDIN REDUCTASE 1"/>
    <property type="match status" value="1"/>
</dbReference>
<dbReference type="RefSeq" id="WP_279254028.1">
    <property type="nucleotide sequence ID" value="NZ_SHNP01000007.1"/>
</dbReference>
<feature type="domain" description="Enoyl reductase (ER)" evidence="2">
    <location>
        <begin position="19"/>
        <end position="335"/>
    </location>
</feature>
<dbReference type="InterPro" id="IPR011032">
    <property type="entry name" value="GroES-like_sf"/>
</dbReference>
<keyword evidence="1" id="KW-0560">Oxidoreductase</keyword>
<sequence>MSHTNRQWLLKERPMGLVGPEHFELVESPLPEPDLASGQVLLKTLMLSFEPGMRGWLDDRPSYLPPVGIGEPMRAPGVCQVVRSDNPQLPEGTLVQGMANWQEYSIGDPSAPSSPRALRDGTPPNLALGVLGGTSLTAYFGLFEVGQPQPGETVLVSGAAGATGSVVAQIARIKGCKIIGIAGGREKCEWLVDACKIDAAIDYKSEDLDGRLRELCPKGVDVFFDNVGGETLQTALNHMADFGRIVACGCISNYNHESPPPGPNNLNLVISRSLRMQGFVMMNYMAQAGKALKELSGWVNAGEIAWREDVQEGFENIPATLQRLYTGANEGKQLLKLADVQ</sequence>
<dbReference type="SUPFAM" id="SSF50129">
    <property type="entry name" value="GroES-like"/>
    <property type="match status" value="1"/>
</dbReference>
<dbReference type="EMBL" id="SHNP01000007">
    <property type="protein sequence ID" value="MCX2975389.1"/>
    <property type="molecule type" value="Genomic_DNA"/>
</dbReference>
<dbReference type="Gene3D" id="3.90.180.10">
    <property type="entry name" value="Medium-chain alcohol dehydrogenases, catalytic domain"/>
    <property type="match status" value="1"/>
</dbReference>
<dbReference type="InterPro" id="IPR041694">
    <property type="entry name" value="ADH_N_2"/>
</dbReference>